<evidence type="ECO:0000256" key="1">
    <source>
        <dbReference type="SAM" id="MobiDB-lite"/>
    </source>
</evidence>
<dbReference type="Proteomes" id="UP000215914">
    <property type="component" value="Unassembled WGS sequence"/>
</dbReference>
<gene>
    <name evidence="2" type="ORF">HanXRQr2_Chr09g0388911</name>
</gene>
<evidence type="ECO:0000313" key="3">
    <source>
        <dbReference type="Proteomes" id="UP000215914"/>
    </source>
</evidence>
<feature type="compositionally biased region" description="Polar residues" evidence="1">
    <location>
        <begin position="24"/>
        <end position="49"/>
    </location>
</feature>
<feature type="compositionally biased region" description="Basic residues" evidence="1">
    <location>
        <begin position="50"/>
        <end position="60"/>
    </location>
</feature>
<protein>
    <submittedName>
        <fullName evidence="2">Uncharacterized protein</fullName>
    </submittedName>
</protein>
<dbReference type="Gramene" id="mRNA:HanXRQr2_Chr09g0388911">
    <property type="protein sequence ID" value="CDS:HanXRQr2_Chr09g0388911.1"/>
    <property type="gene ID" value="HanXRQr2_Chr09g0388911"/>
</dbReference>
<sequence>MCDGHGDSTNQNLKSGTPVIDLNNFDNDSSTSGDRFSQKTRSTPYSSHNNHGRQRVRVRTAQRLGFHGINKLRRW</sequence>
<proteinExistence type="predicted"/>
<name>A0A9K3I6R6_HELAN</name>
<reference evidence="2" key="1">
    <citation type="journal article" date="2017" name="Nature">
        <title>The sunflower genome provides insights into oil metabolism, flowering and Asterid evolution.</title>
        <authorList>
            <person name="Badouin H."/>
            <person name="Gouzy J."/>
            <person name="Grassa C.J."/>
            <person name="Murat F."/>
            <person name="Staton S.E."/>
            <person name="Cottret L."/>
            <person name="Lelandais-Briere C."/>
            <person name="Owens G.L."/>
            <person name="Carrere S."/>
            <person name="Mayjonade B."/>
            <person name="Legrand L."/>
            <person name="Gill N."/>
            <person name="Kane N.C."/>
            <person name="Bowers J.E."/>
            <person name="Hubner S."/>
            <person name="Bellec A."/>
            <person name="Berard A."/>
            <person name="Berges H."/>
            <person name="Blanchet N."/>
            <person name="Boniface M.C."/>
            <person name="Brunel D."/>
            <person name="Catrice O."/>
            <person name="Chaidir N."/>
            <person name="Claudel C."/>
            <person name="Donnadieu C."/>
            <person name="Faraut T."/>
            <person name="Fievet G."/>
            <person name="Helmstetter N."/>
            <person name="King M."/>
            <person name="Knapp S.J."/>
            <person name="Lai Z."/>
            <person name="Le Paslier M.C."/>
            <person name="Lippi Y."/>
            <person name="Lorenzon L."/>
            <person name="Mandel J.R."/>
            <person name="Marage G."/>
            <person name="Marchand G."/>
            <person name="Marquand E."/>
            <person name="Bret-Mestries E."/>
            <person name="Morien E."/>
            <person name="Nambeesan S."/>
            <person name="Nguyen T."/>
            <person name="Pegot-Espagnet P."/>
            <person name="Pouilly N."/>
            <person name="Raftis F."/>
            <person name="Sallet E."/>
            <person name="Schiex T."/>
            <person name="Thomas J."/>
            <person name="Vandecasteele C."/>
            <person name="Vares D."/>
            <person name="Vear F."/>
            <person name="Vautrin S."/>
            <person name="Crespi M."/>
            <person name="Mangin B."/>
            <person name="Burke J.M."/>
            <person name="Salse J."/>
            <person name="Munos S."/>
            <person name="Vincourt P."/>
            <person name="Rieseberg L.H."/>
            <person name="Langlade N.B."/>
        </authorList>
    </citation>
    <scope>NUCLEOTIDE SEQUENCE</scope>
    <source>
        <tissue evidence="2">Leaves</tissue>
    </source>
</reference>
<dbReference type="EMBL" id="MNCJ02000324">
    <property type="protein sequence ID" value="KAF5790930.1"/>
    <property type="molecule type" value="Genomic_DNA"/>
</dbReference>
<evidence type="ECO:0000313" key="2">
    <source>
        <dbReference type="EMBL" id="KAF5790930.1"/>
    </source>
</evidence>
<feature type="region of interest" description="Disordered" evidence="1">
    <location>
        <begin position="1"/>
        <end position="75"/>
    </location>
</feature>
<comment type="caution">
    <text evidence="2">The sequence shown here is derived from an EMBL/GenBank/DDBJ whole genome shotgun (WGS) entry which is preliminary data.</text>
</comment>
<accession>A0A9K3I6R6</accession>
<reference evidence="2" key="2">
    <citation type="submission" date="2020-06" db="EMBL/GenBank/DDBJ databases">
        <title>Helianthus annuus Genome sequencing and assembly Release 2.</title>
        <authorList>
            <person name="Gouzy J."/>
            <person name="Langlade N."/>
            <person name="Munos S."/>
        </authorList>
    </citation>
    <scope>NUCLEOTIDE SEQUENCE</scope>
    <source>
        <tissue evidence="2">Leaves</tissue>
    </source>
</reference>
<organism evidence="2 3">
    <name type="scientific">Helianthus annuus</name>
    <name type="common">Common sunflower</name>
    <dbReference type="NCBI Taxonomy" id="4232"/>
    <lineage>
        <taxon>Eukaryota</taxon>
        <taxon>Viridiplantae</taxon>
        <taxon>Streptophyta</taxon>
        <taxon>Embryophyta</taxon>
        <taxon>Tracheophyta</taxon>
        <taxon>Spermatophyta</taxon>
        <taxon>Magnoliopsida</taxon>
        <taxon>eudicotyledons</taxon>
        <taxon>Gunneridae</taxon>
        <taxon>Pentapetalae</taxon>
        <taxon>asterids</taxon>
        <taxon>campanulids</taxon>
        <taxon>Asterales</taxon>
        <taxon>Asteraceae</taxon>
        <taxon>Asteroideae</taxon>
        <taxon>Heliantheae alliance</taxon>
        <taxon>Heliantheae</taxon>
        <taxon>Helianthus</taxon>
    </lineage>
</organism>
<dbReference type="AlphaFoldDB" id="A0A9K3I6R6"/>
<keyword evidence="3" id="KW-1185">Reference proteome</keyword>